<dbReference type="Proteomes" id="UP000005622">
    <property type="component" value="Unassembled WGS sequence"/>
</dbReference>
<proteinExistence type="inferred from homology"/>
<dbReference type="HOGENOM" id="CLU_418611_0_0_1"/>
<dbReference type="PANTHER" id="PTHR23403">
    <property type="entry name" value="TREHALASE"/>
    <property type="match status" value="1"/>
</dbReference>
<comment type="similarity">
    <text evidence="1">Belongs to the glycosyl hydrolase 37 family.</text>
</comment>
<dbReference type="Pfam" id="PF01204">
    <property type="entry name" value="Trehalase"/>
    <property type="match status" value="3"/>
</dbReference>
<dbReference type="SUPFAM" id="SSF48208">
    <property type="entry name" value="Six-hairpin glycosidases"/>
    <property type="match status" value="2"/>
</dbReference>
<gene>
    <name evidence="6" type="ORF">NERG_02293</name>
</gene>
<protein>
    <recommendedName>
        <fullName evidence="2">alpha,alpha-trehalase</fullName>
        <ecNumber evidence="2">3.2.1.28</ecNumber>
    </recommendedName>
    <alternativeName>
        <fullName evidence="3">Alpha,alpha-trehalase</fullName>
    </alternativeName>
    <alternativeName>
        <fullName evidence="4">Alpha,alpha-trehalose glucohydrolase</fullName>
    </alternativeName>
</protein>
<dbReference type="EC" id="3.2.1.28" evidence="2"/>
<reference evidence="6" key="1">
    <citation type="submission" date="2011-03" db="EMBL/GenBank/DDBJ databases">
        <title>The Genome Sequence of Nematocida sp1 strain ERTm2.</title>
        <authorList>
            <consortium name="The Broad Institute Genome Sequencing Platform"/>
            <consortium name="The Broad Institute Genome Sequencing Center for Infectious Disease"/>
            <person name="Cuomo C."/>
            <person name="Troemel E."/>
            <person name="Young S.K."/>
            <person name="Zeng Q."/>
            <person name="Gargeya S."/>
            <person name="Fitzgerald M."/>
            <person name="Haas B."/>
            <person name="Abouelleil A."/>
            <person name="Alvarado L."/>
            <person name="Arachchi H.M."/>
            <person name="Berlin A."/>
            <person name="Brown A."/>
            <person name="Chapman S.B."/>
            <person name="Chen Z."/>
            <person name="Dunbar C."/>
            <person name="Freedman E."/>
            <person name="Gearin G."/>
            <person name="Gellesch M."/>
            <person name="Goldberg J."/>
            <person name="Griggs A."/>
            <person name="Gujja S."/>
            <person name="Heilman E.R."/>
            <person name="Heiman D."/>
            <person name="Howarth C."/>
            <person name="Larson L."/>
            <person name="Lui A."/>
            <person name="MacDonald P.J.P."/>
            <person name="Mehta T."/>
            <person name="Montmayeur A."/>
            <person name="Murphy C."/>
            <person name="Neiman D."/>
            <person name="Pearson M."/>
            <person name="Priest M."/>
            <person name="Roberts A."/>
            <person name="Saif S."/>
            <person name="Shea T."/>
            <person name="Shenoy N."/>
            <person name="Sisk P."/>
            <person name="Stolte C."/>
            <person name="Sykes S."/>
            <person name="White J."/>
            <person name="Yandava C."/>
            <person name="Wortman J."/>
            <person name="Nusbaum C."/>
            <person name="Birren B."/>
        </authorList>
    </citation>
    <scope>NUCLEOTIDE SEQUENCE</scope>
    <source>
        <strain evidence="6">ERTm2</strain>
    </source>
</reference>
<evidence type="ECO:0000313" key="6">
    <source>
        <dbReference type="EMBL" id="EHY64674.1"/>
    </source>
</evidence>
<dbReference type="Gene3D" id="1.50.10.10">
    <property type="match status" value="2"/>
</dbReference>
<organism evidence="6">
    <name type="scientific">Nematocida ausubeli (strain ATCC PRA-371 / ERTm2)</name>
    <name type="common">Nematode killer fungus</name>
    <dbReference type="NCBI Taxonomy" id="1913371"/>
    <lineage>
        <taxon>Eukaryota</taxon>
        <taxon>Fungi</taxon>
        <taxon>Fungi incertae sedis</taxon>
        <taxon>Microsporidia</taxon>
        <taxon>Nematocida</taxon>
    </lineage>
</organism>
<dbReference type="InterPro" id="IPR008928">
    <property type="entry name" value="6-hairpin_glycosidase_sf"/>
</dbReference>
<dbReference type="AlphaFoldDB" id="H8ZFC2"/>
<name>H8ZFC2_NEMA1</name>
<dbReference type="InterPro" id="IPR012341">
    <property type="entry name" value="6hp_glycosidase-like_sf"/>
</dbReference>
<evidence type="ECO:0000256" key="1">
    <source>
        <dbReference type="ARBA" id="ARBA00005615"/>
    </source>
</evidence>
<evidence type="ECO:0000256" key="4">
    <source>
        <dbReference type="ARBA" id="ARBA00031637"/>
    </source>
</evidence>
<dbReference type="InterPro" id="IPR001661">
    <property type="entry name" value="Glyco_hydro_37"/>
</dbReference>
<dbReference type="GO" id="GO:0005993">
    <property type="term" value="P:trehalose catabolic process"/>
    <property type="evidence" value="ECO:0007669"/>
    <property type="project" value="TreeGrafter"/>
</dbReference>
<dbReference type="EMBL" id="JH604639">
    <property type="protein sequence ID" value="EHY64674.1"/>
    <property type="molecule type" value="Genomic_DNA"/>
</dbReference>
<evidence type="ECO:0000256" key="5">
    <source>
        <dbReference type="SAM" id="SignalP"/>
    </source>
</evidence>
<sequence length="757" mass="88458">MKKEYFTIILAILGLTLSQKRVSCAAPSTERIVQIARHNITEQQQKNLFITAKKHKTKIFSKDANNLAWSLFIDLCFHTEQEDEKTIPDLVWNYSITRTITEYNKIKPKNKTKITEFSKKYFKKSKPDITRINPIITRNNPNYKEMLAGVRRIWKALIKNPNKNRMKSIIPQRRNIVVPGGRFQEAYYWDFFWMEKGLIISKDEKTVKNMLDNFSDQINIFGFIPNGTRWYYTNRSQPPYFTQMLFESLDEFKKIREIVRAGGGSYKVKSTTGIENISKKIDKLGIKDNLKKLRNLRKLTGSAVISKGIKDITQNTLDIEDNKDIPLNSEDITENTLRSENFYKNNLQKTVITENTENIEDNPQKPVIIQQPLIRTYYSEALNNIDVNISNYNLNAADKEFIFWIKNRTVKVKDNLGKSHMLFRYSPDTDSPRPEMFISDLISNENYKLMGNGTYYKHITAATESGWDFSKRWRNFDEKSKMYGFLNTKNIIPVDLNSIFVKNARLLHLAYKKKGTYNKKKAEFYQAQANQLANSIDTLMWDENSSRWRDIILVKKKDGYFSEKKKDKAFYHSDLHPLYMDIVNDPHNNILNANKKYIWTHNNRLPCTSTNKSEITRNNPIKPVITRDNPIKPDQNLSIKCTLEDAVYNEHIKNDQWDGDNVWPPLVQLTVEYLIRSGNISLAKEVSVSYALEMHKYYSIHNSLPEKIEYVNSGEYSVQDGFGWSIGVLQWMDYVFEEDLGKEVDKRIHETAGGSRD</sequence>
<feature type="chain" id="PRO_5003618487" description="alpha,alpha-trehalase" evidence="5">
    <location>
        <begin position="26"/>
        <end position="757"/>
    </location>
</feature>
<accession>H8ZFC2</accession>
<keyword evidence="5" id="KW-0732">Signal</keyword>
<feature type="signal peptide" evidence="5">
    <location>
        <begin position="1"/>
        <end position="25"/>
    </location>
</feature>
<dbReference type="GO" id="GO:0004555">
    <property type="term" value="F:alpha,alpha-trehalase activity"/>
    <property type="evidence" value="ECO:0007669"/>
    <property type="project" value="UniProtKB-EC"/>
</dbReference>
<dbReference type="STRING" id="944018.H8ZFC2"/>
<dbReference type="PANTHER" id="PTHR23403:SF1">
    <property type="entry name" value="TREHALASE"/>
    <property type="match status" value="1"/>
</dbReference>
<evidence type="ECO:0000256" key="2">
    <source>
        <dbReference type="ARBA" id="ARBA00012757"/>
    </source>
</evidence>
<evidence type="ECO:0000256" key="3">
    <source>
        <dbReference type="ARBA" id="ARBA00030473"/>
    </source>
</evidence>